<sequence length="593" mass="68621">MAKDSPGSPFTLEDIKRDYDALRRDFKKRDRLFDLYENLYFLEHYTDNPEEEEGEHQVTLPIYTNHINMALSMVTQKPPLINIIYDDTSKADAKRKGQTEKFLYAARYMNNTIAGRNFFYDQTFNLFLFGWGVTRTLWDPDIDERNKETDDEDERELPLIWQSINPKHIYCRPGGPRGGWRTVMFALNRPVTEIESEMGVKVKFPLVRDNRGRFARKPEDPTEVLFIDYWTWWGRDIYHAIIAGEEFIKHPTKMPEYTFIPYTIAFCIPTPLGPYPERWGLSFLFALRDSTEDLERAMSRLLRVIGMYGDPTMVTESEQPGNIDIDKRIGSVIDIKTGEKVYYLHSQGSPPDLLRAIEFFRGQVQESGFPSVSLGMGVAGASGYATNLLQEGGRVKIEVPVQNLQLAWQADNEKMLRLFYTFSRDEKLVMSGPFKTGKYERISIKGSDVKGLWHNEVVIEPKFVLDERRDMDIGVTGVREGFWSKRYAQEKYGHIEDPELEAERMRDEAVENDPRIREAAVTRRLIREGMLDPEQDMTQQGGNGSGAKRPPGRPEELDVGLRGPIPRDEYTDMLPQEAEMPMEMRMPLEPREA</sequence>
<feature type="compositionally biased region" description="Low complexity" evidence="1">
    <location>
        <begin position="575"/>
        <end position="585"/>
    </location>
</feature>
<evidence type="ECO:0000313" key="4">
    <source>
        <dbReference type="EMBL" id="QJH95883.1"/>
    </source>
</evidence>
<reference evidence="2" key="1">
    <citation type="submission" date="2020-03" db="EMBL/GenBank/DDBJ databases">
        <title>The deep terrestrial virosphere.</title>
        <authorList>
            <person name="Holmfeldt K."/>
            <person name="Nilsson E."/>
            <person name="Simone D."/>
            <person name="Lopez-Fernandez M."/>
            <person name="Wu X."/>
            <person name="de Brujin I."/>
            <person name="Lundin D."/>
            <person name="Andersson A."/>
            <person name="Bertilsson S."/>
            <person name="Dopson M."/>
        </authorList>
    </citation>
    <scope>NUCLEOTIDE SEQUENCE</scope>
    <source>
        <strain evidence="3">MM415A01957</strain>
        <strain evidence="2">TM448A00694</strain>
        <strain evidence="4">TM448B00545</strain>
    </source>
</reference>
<dbReference type="AlphaFoldDB" id="A0A6H1ZIZ5"/>
<feature type="region of interest" description="Disordered" evidence="1">
    <location>
        <begin position="528"/>
        <end position="593"/>
    </location>
</feature>
<dbReference type="EMBL" id="MT144047">
    <property type="protein sequence ID" value="QJA47534.1"/>
    <property type="molecule type" value="Genomic_DNA"/>
</dbReference>
<evidence type="ECO:0008006" key="5">
    <source>
        <dbReference type="Google" id="ProtNLM"/>
    </source>
</evidence>
<accession>A0A6H1ZIZ5</accession>
<evidence type="ECO:0000313" key="2">
    <source>
        <dbReference type="EMBL" id="QJA47534.1"/>
    </source>
</evidence>
<evidence type="ECO:0000313" key="3">
    <source>
        <dbReference type="EMBL" id="QJA74629.1"/>
    </source>
</evidence>
<protein>
    <recommendedName>
        <fullName evidence="5">Portal protein</fullName>
    </recommendedName>
</protein>
<proteinExistence type="predicted"/>
<dbReference type="EMBL" id="MT142110">
    <property type="protein sequence ID" value="QJA74629.1"/>
    <property type="molecule type" value="Genomic_DNA"/>
</dbReference>
<dbReference type="EMBL" id="MT144632">
    <property type="protein sequence ID" value="QJH95883.1"/>
    <property type="molecule type" value="Genomic_DNA"/>
</dbReference>
<evidence type="ECO:0000256" key="1">
    <source>
        <dbReference type="SAM" id="MobiDB-lite"/>
    </source>
</evidence>
<gene>
    <name evidence="3" type="ORF">MM415A01957_0009</name>
    <name evidence="2" type="ORF">TM448A00694_0012</name>
    <name evidence="4" type="ORF">TM448B00545_0004</name>
</gene>
<organism evidence="2">
    <name type="scientific">viral metagenome</name>
    <dbReference type="NCBI Taxonomy" id="1070528"/>
    <lineage>
        <taxon>unclassified sequences</taxon>
        <taxon>metagenomes</taxon>
        <taxon>organismal metagenomes</taxon>
    </lineage>
</organism>
<name>A0A6H1ZIZ5_9ZZZZ</name>